<evidence type="ECO:0000313" key="3">
    <source>
        <dbReference type="Proteomes" id="UP000509597"/>
    </source>
</evidence>
<evidence type="ECO:0000313" key="2">
    <source>
        <dbReference type="EMBL" id="QLG87627.1"/>
    </source>
</evidence>
<keyword evidence="3" id="KW-1185">Reference proteome</keyword>
<dbReference type="InterPro" id="IPR041657">
    <property type="entry name" value="HTH_17"/>
</dbReference>
<proteinExistence type="predicted"/>
<organism evidence="2 3">
    <name type="scientific">Chitinibacter bivalviorum</name>
    <dbReference type="NCBI Taxonomy" id="2739434"/>
    <lineage>
        <taxon>Bacteria</taxon>
        <taxon>Pseudomonadati</taxon>
        <taxon>Pseudomonadota</taxon>
        <taxon>Betaproteobacteria</taxon>
        <taxon>Neisseriales</taxon>
        <taxon>Chitinibacteraceae</taxon>
        <taxon>Chitinibacter</taxon>
    </lineage>
</organism>
<dbReference type="Proteomes" id="UP000509597">
    <property type="component" value="Chromosome"/>
</dbReference>
<dbReference type="AlphaFoldDB" id="A0A7H9BGA5"/>
<dbReference type="KEGG" id="chiz:HQ393_04805"/>
<dbReference type="InterPro" id="IPR009061">
    <property type="entry name" value="DNA-bd_dom_put_sf"/>
</dbReference>
<protein>
    <submittedName>
        <fullName evidence="2">Helix-turn-helix domain-containing protein</fullName>
    </submittedName>
</protein>
<feature type="domain" description="Helix-turn-helix" evidence="1">
    <location>
        <begin position="6"/>
        <end position="56"/>
    </location>
</feature>
<accession>A0A7H9BGA5</accession>
<gene>
    <name evidence="2" type="ORF">HQ393_04805</name>
</gene>
<reference evidence="2 3" key="1">
    <citation type="submission" date="2020-07" db="EMBL/GenBank/DDBJ databases">
        <title>Complete genome sequence of Chitinibacter sp. 2T18.</title>
        <authorList>
            <person name="Bae J.-W."/>
            <person name="Choi J.-W."/>
        </authorList>
    </citation>
    <scope>NUCLEOTIDE SEQUENCE [LARGE SCALE GENOMIC DNA]</scope>
    <source>
        <strain evidence="2 3">2T18</strain>
    </source>
</reference>
<sequence>MVVNFDVQQAAAYLKISVRGVHRHASNDSSFPPRLKRGRATMFSKAALDKWLESQRSA</sequence>
<dbReference type="SUPFAM" id="SSF46955">
    <property type="entry name" value="Putative DNA-binding domain"/>
    <property type="match status" value="1"/>
</dbReference>
<name>A0A7H9BGA5_9NEIS</name>
<evidence type="ECO:0000259" key="1">
    <source>
        <dbReference type="Pfam" id="PF12728"/>
    </source>
</evidence>
<dbReference type="EMBL" id="CP058627">
    <property type="protein sequence ID" value="QLG87627.1"/>
    <property type="molecule type" value="Genomic_DNA"/>
</dbReference>
<dbReference type="RefSeq" id="WP_179357709.1">
    <property type="nucleotide sequence ID" value="NZ_CP058627.1"/>
</dbReference>
<dbReference type="Pfam" id="PF12728">
    <property type="entry name" value="HTH_17"/>
    <property type="match status" value="1"/>
</dbReference>